<organism evidence="2 3">
    <name type="scientific">Cohnella endophytica</name>
    <dbReference type="NCBI Taxonomy" id="2419778"/>
    <lineage>
        <taxon>Bacteria</taxon>
        <taxon>Bacillati</taxon>
        <taxon>Bacillota</taxon>
        <taxon>Bacilli</taxon>
        <taxon>Bacillales</taxon>
        <taxon>Paenibacillaceae</taxon>
        <taxon>Cohnella</taxon>
    </lineage>
</organism>
<keyword evidence="1" id="KW-0472">Membrane</keyword>
<comment type="caution">
    <text evidence="2">The sequence shown here is derived from an EMBL/GenBank/DDBJ whole genome shotgun (WGS) entry which is preliminary data.</text>
</comment>
<dbReference type="PANTHER" id="PTHR42999">
    <property type="entry name" value="ANTIBIOTIC RESISTANCE PROTEIN MCBG"/>
    <property type="match status" value="1"/>
</dbReference>
<dbReference type="Pfam" id="PF13599">
    <property type="entry name" value="Pentapeptide_4"/>
    <property type="match status" value="1"/>
</dbReference>
<dbReference type="Proteomes" id="UP000282076">
    <property type="component" value="Unassembled WGS sequence"/>
</dbReference>
<accession>A0A494XBG1</accession>
<gene>
    <name evidence="2" type="ORF">D7Z26_21880</name>
</gene>
<keyword evidence="3" id="KW-1185">Reference proteome</keyword>
<reference evidence="2 3" key="1">
    <citation type="submission" date="2018-10" db="EMBL/GenBank/DDBJ databases">
        <title>Cohnella sp. M2MS4P-1, whole genome shotgun sequence.</title>
        <authorList>
            <person name="Tuo L."/>
        </authorList>
    </citation>
    <scope>NUCLEOTIDE SEQUENCE [LARGE SCALE GENOMIC DNA]</scope>
    <source>
        <strain evidence="2 3">M2MS4P-1</strain>
    </source>
</reference>
<dbReference type="Gene3D" id="2.160.20.80">
    <property type="entry name" value="E3 ubiquitin-protein ligase SopA"/>
    <property type="match status" value="1"/>
</dbReference>
<sequence>MKTISIRSCIIYMNQYFMGRHEKELMSIPQDRFHINLVFCNQRPDKALKKSRLTITHSTFANISFLESELTKCDFSHCIFINCYFKKTKLNNIIFVGCKFINCKFDKIELAQSDLRYTSFENCYINYEDIKGCLPSESNIRWSICTNLALEGLRAGNSEQYKRFFFEEKSASEEHYLEMFFQRKKYYKENYDTLDRISGLSKYLYSKLSRLIWGYGERIQNLILVIVATITTFSFLYRAQGSVFHLTSLPLETQSLSYKESFYFSICNFLTISSDFSSSDTNIRTFTLIECSLGLIMLGFFVAGLFRFINRR</sequence>
<name>A0A494XBG1_9BACL</name>
<keyword evidence="1" id="KW-1133">Transmembrane helix</keyword>
<dbReference type="InterPro" id="IPR001646">
    <property type="entry name" value="5peptide_repeat"/>
</dbReference>
<dbReference type="PANTHER" id="PTHR42999:SF1">
    <property type="entry name" value="PENTAPEPTIDE REPEAT-CONTAINING PROTEIN"/>
    <property type="match status" value="1"/>
</dbReference>
<dbReference type="SUPFAM" id="SSF81324">
    <property type="entry name" value="Voltage-gated potassium channels"/>
    <property type="match status" value="1"/>
</dbReference>
<dbReference type="AlphaFoldDB" id="A0A494XBG1"/>
<feature type="transmembrane region" description="Helical" evidence="1">
    <location>
        <begin position="286"/>
        <end position="309"/>
    </location>
</feature>
<evidence type="ECO:0000313" key="3">
    <source>
        <dbReference type="Proteomes" id="UP000282076"/>
    </source>
</evidence>
<evidence type="ECO:0008006" key="4">
    <source>
        <dbReference type="Google" id="ProtNLM"/>
    </source>
</evidence>
<keyword evidence="1" id="KW-0812">Transmembrane</keyword>
<evidence type="ECO:0000313" key="2">
    <source>
        <dbReference type="EMBL" id="RKP47868.1"/>
    </source>
</evidence>
<evidence type="ECO:0000256" key="1">
    <source>
        <dbReference type="SAM" id="Phobius"/>
    </source>
</evidence>
<dbReference type="SUPFAM" id="SSF141571">
    <property type="entry name" value="Pentapeptide repeat-like"/>
    <property type="match status" value="1"/>
</dbReference>
<dbReference type="EMBL" id="RBZM01000010">
    <property type="protein sequence ID" value="RKP47868.1"/>
    <property type="molecule type" value="Genomic_DNA"/>
</dbReference>
<feature type="transmembrane region" description="Helical" evidence="1">
    <location>
        <begin position="219"/>
        <end position="237"/>
    </location>
</feature>
<proteinExistence type="predicted"/>
<protein>
    <recommendedName>
        <fullName evidence="4">Pentapeptide repeat-containing protein</fullName>
    </recommendedName>
</protein>
<dbReference type="InterPro" id="IPR052949">
    <property type="entry name" value="PA_immunity-related"/>
</dbReference>